<evidence type="ECO:0000256" key="3">
    <source>
        <dbReference type="ARBA" id="ARBA00022741"/>
    </source>
</evidence>
<accession>A0A6G0HHU5</accession>
<keyword evidence="3" id="KW-0547">Nucleotide-binding</keyword>
<proteinExistence type="predicted"/>
<evidence type="ECO:0000256" key="2">
    <source>
        <dbReference type="ARBA" id="ARBA00022679"/>
    </source>
</evidence>
<protein>
    <recommendedName>
        <fullName evidence="6">Protein kinase domain-containing protein</fullName>
    </recommendedName>
</protein>
<dbReference type="GO" id="GO:0046332">
    <property type="term" value="F:SMAD binding"/>
    <property type="evidence" value="ECO:0007669"/>
    <property type="project" value="TreeGrafter"/>
</dbReference>
<sequence>MAPKQVASNVEDQNIVKFFERFDHMGQTCLEFELLDGSLHDLLQEQSWNPLSVKELLVALDALKGLGVLHDVILVNQQKTNQTLVKPFQFRCPAWVDRSISRIQLANRFLIFLSSLFRAPEVGLGLLFIESVDVWGVGCVLAYLFLADHLFTFVCEYQMHMVEVLGQPEDHLLCAGKYTEHFFSEEEAADGPAWRLMVE</sequence>
<keyword evidence="8" id="KW-1185">Reference proteome</keyword>
<keyword evidence="5" id="KW-0067">ATP-binding</keyword>
<feature type="domain" description="Protein kinase" evidence="6">
    <location>
        <begin position="1"/>
        <end position="199"/>
    </location>
</feature>
<evidence type="ECO:0000256" key="4">
    <source>
        <dbReference type="ARBA" id="ARBA00022777"/>
    </source>
</evidence>
<dbReference type="EMBL" id="REGW02000024">
    <property type="protein sequence ID" value="KAE8278765.1"/>
    <property type="molecule type" value="Genomic_DNA"/>
</dbReference>
<organism evidence="7 8">
    <name type="scientific">Larimichthys crocea</name>
    <name type="common">Large yellow croaker</name>
    <name type="synonym">Pseudosciaena crocea</name>
    <dbReference type="NCBI Taxonomy" id="215358"/>
    <lineage>
        <taxon>Eukaryota</taxon>
        <taxon>Metazoa</taxon>
        <taxon>Chordata</taxon>
        <taxon>Craniata</taxon>
        <taxon>Vertebrata</taxon>
        <taxon>Euteleostomi</taxon>
        <taxon>Actinopterygii</taxon>
        <taxon>Neopterygii</taxon>
        <taxon>Teleostei</taxon>
        <taxon>Neoteleostei</taxon>
        <taxon>Acanthomorphata</taxon>
        <taxon>Eupercaria</taxon>
        <taxon>Sciaenidae</taxon>
        <taxon>Larimichthys</taxon>
    </lineage>
</organism>
<evidence type="ECO:0000256" key="1">
    <source>
        <dbReference type="ARBA" id="ARBA00022527"/>
    </source>
</evidence>
<keyword evidence="1" id="KW-0723">Serine/threonine-protein kinase</keyword>
<dbReference type="AlphaFoldDB" id="A0A6G0HHU5"/>
<keyword evidence="4" id="KW-0418">Kinase</keyword>
<dbReference type="GO" id="GO:0005524">
    <property type="term" value="F:ATP binding"/>
    <property type="evidence" value="ECO:0007669"/>
    <property type="project" value="UniProtKB-KW"/>
</dbReference>
<reference evidence="7 8" key="1">
    <citation type="submission" date="2019-07" db="EMBL/GenBank/DDBJ databases">
        <title>Chromosome genome assembly for large yellow croaker.</title>
        <authorList>
            <person name="Xiao S."/>
        </authorList>
    </citation>
    <scope>NUCLEOTIDE SEQUENCE [LARGE SCALE GENOMIC DNA]</scope>
    <source>
        <strain evidence="7">JMULYC20181020</strain>
        <tissue evidence="7">Muscle</tissue>
    </source>
</reference>
<dbReference type="GO" id="GO:0016605">
    <property type="term" value="C:PML body"/>
    <property type="evidence" value="ECO:0007669"/>
    <property type="project" value="TreeGrafter"/>
</dbReference>
<dbReference type="GO" id="GO:0045944">
    <property type="term" value="P:positive regulation of transcription by RNA polymerase II"/>
    <property type="evidence" value="ECO:0007669"/>
    <property type="project" value="TreeGrafter"/>
</dbReference>
<evidence type="ECO:0000313" key="8">
    <source>
        <dbReference type="Proteomes" id="UP000424527"/>
    </source>
</evidence>
<dbReference type="GO" id="GO:0003713">
    <property type="term" value="F:transcription coactivator activity"/>
    <property type="evidence" value="ECO:0007669"/>
    <property type="project" value="TreeGrafter"/>
</dbReference>
<dbReference type="GO" id="GO:0003714">
    <property type="term" value="F:transcription corepressor activity"/>
    <property type="evidence" value="ECO:0007669"/>
    <property type="project" value="TreeGrafter"/>
</dbReference>
<dbReference type="PANTHER" id="PTHR24058:SF53">
    <property type="entry name" value="HOMEODOMAIN-INTERACTING PROTEIN KINASE 2"/>
    <property type="match status" value="1"/>
</dbReference>
<keyword evidence="2" id="KW-0808">Transferase</keyword>
<evidence type="ECO:0000313" key="7">
    <source>
        <dbReference type="EMBL" id="KAE8278765.1"/>
    </source>
</evidence>
<dbReference type="GO" id="GO:0005737">
    <property type="term" value="C:cytoplasm"/>
    <property type="evidence" value="ECO:0007669"/>
    <property type="project" value="TreeGrafter"/>
</dbReference>
<comment type="caution">
    <text evidence="7">The sequence shown here is derived from an EMBL/GenBank/DDBJ whole genome shotgun (WGS) entry which is preliminary data.</text>
</comment>
<gene>
    <name evidence="7" type="ORF">D5F01_LYC23685</name>
</gene>
<dbReference type="SUPFAM" id="SSF56112">
    <property type="entry name" value="Protein kinase-like (PK-like)"/>
    <property type="match status" value="1"/>
</dbReference>
<dbReference type="GO" id="GO:0004713">
    <property type="term" value="F:protein tyrosine kinase activity"/>
    <property type="evidence" value="ECO:0007669"/>
    <property type="project" value="TreeGrafter"/>
</dbReference>
<dbReference type="Gene3D" id="1.10.510.10">
    <property type="entry name" value="Transferase(Phosphotransferase) domain 1"/>
    <property type="match status" value="1"/>
</dbReference>
<dbReference type="InterPro" id="IPR000719">
    <property type="entry name" value="Prot_kinase_dom"/>
</dbReference>
<dbReference type="PROSITE" id="PS50011">
    <property type="entry name" value="PROTEIN_KINASE_DOM"/>
    <property type="match status" value="1"/>
</dbReference>
<dbReference type="InterPro" id="IPR050494">
    <property type="entry name" value="Ser_Thr_dual-spec_kinase"/>
</dbReference>
<dbReference type="GO" id="GO:0007224">
    <property type="term" value="P:smoothened signaling pathway"/>
    <property type="evidence" value="ECO:0007669"/>
    <property type="project" value="TreeGrafter"/>
</dbReference>
<dbReference type="Proteomes" id="UP000424527">
    <property type="component" value="Unassembled WGS sequence"/>
</dbReference>
<dbReference type="PANTHER" id="PTHR24058">
    <property type="entry name" value="DUAL SPECIFICITY PROTEIN KINASE"/>
    <property type="match status" value="1"/>
</dbReference>
<dbReference type="GO" id="GO:0004674">
    <property type="term" value="F:protein serine/threonine kinase activity"/>
    <property type="evidence" value="ECO:0007669"/>
    <property type="project" value="UniProtKB-KW"/>
</dbReference>
<dbReference type="InterPro" id="IPR011009">
    <property type="entry name" value="Kinase-like_dom_sf"/>
</dbReference>
<evidence type="ECO:0000259" key="6">
    <source>
        <dbReference type="PROSITE" id="PS50011"/>
    </source>
</evidence>
<name>A0A6G0HHU5_LARCR</name>
<dbReference type="GO" id="GO:0042771">
    <property type="term" value="P:intrinsic apoptotic signaling pathway in response to DNA damage by p53 class mediator"/>
    <property type="evidence" value="ECO:0007669"/>
    <property type="project" value="TreeGrafter"/>
</dbReference>
<evidence type="ECO:0000256" key="5">
    <source>
        <dbReference type="ARBA" id="ARBA00022840"/>
    </source>
</evidence>
<dbReference type="Gene3D" id="3.30.200.20">
    <property type="entry name" value="Phosphorylase Kinase, domain 1"/>
    <property type="match status" value="1"/>
</dbReference>